<reference evidence="5 6" key="1">
    <citation type="journal article" date="2019" name="Nat. Med.">
        <title>A library of human gut bacterial isolates paired with longitudinal multiomics data enables mechanistic microbiome research.</title>
        <authorList>
            <person name="Poyet M."/>
            <person name="Groussin M."/>
            <person name="Gibbons S.M."/>
            <person name="Avila-Pacheco J."/>
            <person name="Jiang X."/>
            <person name="Kearney S.M."/>
            <person name="Perrotta A.R."/>
            <person name="Berdy B."/>
            <person name="Zhao S."/>
            <person name="Lieberman T.D."/>
            <person name="Swanson P.K."/>
            <person name="Smith M."/>
            <person name="Roesemann S."/>
            <person name="Alexander J.E."/>
            <person name="Rich S.A."/>
            <person name="Livny J."/>
            <person name="Vlamakis H."/>
            <person name="Clish C."/>
            <person name="Bullock K."/>
            <person name="Deik A."/>
            <person name="Scott J."/>
            <person name="Pierce K.A."/>
            <person name="Xavier R.J."/>
            <person name="Alm E.J."/>
        </authorList>
    </citation>
    <scope>NUCLEOTIDE SEQUENCE [LARGE SCALE GENOMIC DNA]</scope>
    <source>
        <strain evidence="5 6">BIOML-A111</strain>
    </source>
</reference>
<dbReference type="GO" id="GO:0009307">
    <property type="term" value="P:DNA restriction-modification system"/>
    <property type="evidence" value="ECO:0007669"/>
    <property type="project" value="UniProtKB-KW"/>
</dbReference>
<sequence>MKLIETIETFISGDWGNESHTEDTPCEVFCVRGADIEPIKNQDYNHIPKRYISKRSYENKLLQVGDIIVEKSGGGPTQSTGRVCLITPNLIEKLQSVDCSNFCAAFRVKKEWDAEYIYLYIQHFYNMGAFFNFEGKTSGIKNLQLEQAYQAIEIKPISIAEQKKLAKTIRTIDGKTAINRSINQNLEAMAKQLYDYWFVQFDFPDENGRPYKSSGGEMVWNEKLKRKIPASWENKNIEDIADVYNGATPSTINEQNYGGDIVWITPKDLSDQKQKFVYQGERNISQAGYNSCSTHLLPPNTILMSSRAPIGLLSIAKTELCTNQGFKSFVPKAENISTYLYYYLNIHIKQIEQLGTGTTFKEVSREDVLKFPILKPSDAILDLWEKQVSALNNKQFVIQKENEFLTKQRDELLPLLMNGQVSVNSDLSAH</sequence>
<dbReference type="EMBL" id="WDAY01000016">
    <property type="protein sequence ID" value="KAB6561277.1"/>
    <property type="molecule type" value="Genomic_DNA"/>
</dbReference>
<dbReference type="AlphaFoldDB" id="A0A7J5RIQ0"/>
<keyword evidence="5" id="KW-0540">Nuclease</keyword>
<dbReference type="Pfam" id="PF01420">
    <property type="entry name" value="Methylase_S"/>
    <property type="match status" value="2"/>
</dbReference>
<dbReference type="SUPFAM" id="SSF116734">
    <property type="entry name" value="DNA methylase specificity domain"/>
    <property type="match status" value="2"/>
</dbReference>
<keyword evidence="5" id="KW-0378">Hydrolase</keyword>
<dbReference type="CDD" id="cd17273">
    <property type="entry name" value="RMtype1_S_EcoJA69PI-TRD1-CR1_like"/>
    <property type="match status" value="1"/>
</dbReference>
<keyword evidence="5" id="KW-0255">Endonuclease</keyword>
<dbReference type="PANTHER" id="PTHR30408">
    <property type="entry name" value="TYPE-1 RESTRICTION ENZYME ECOKI SPECIFICITY PROTEIN"/>
    <property type="match status" value="1"/>
</dbReference>
<dbReference type="InterPro" id="IPR052021">
    <property type="entry name" value="Type-I_RS_S_subunit"/>
</dbReference>
<evidence type="ECO:0000313" key="5">
    <source>
        <dbReference type="EMBL" id="KAB6561277.1"/>
    </source>
</evidence>
<evidence type="ECO:0000259" key="4">
    <source>
        <dbReference type="Pfam" id="PF01420"/>
    </source>
</evidence>
<dbReference type="GO" id="GO:0004519">
    <property type="term" value="F:endonuclease activity"/>
    <property type="evidence" value="ECO:0007669"/>
    <property type="project" value="UniProtKB-KW"/>
</dbReference>
<organism evidence="5 6">
    <name type="scientific">Phocaeicola vulgatus</name>
    <name type="common">Bacteroides vulgatus</name>
    <dbReference type="NCBI Taxonomy" id="821"/>
    <lineage>
        <taxon>Bacteria</taxon>
        <taxon>Pseudomonadati</taxon>
        <taxon>Bacteroidota</taxon>
        <taxon>Bacteroidia</taxon>
        <taxon>Bacteroidales</taxon>
        <taxon>Bacteroidaceae</taxon>
        <taxon>Phocaeicola</taxon>
    </lineage>
</organism>
<feature type="domain" description="Type I restriction modification DNA specificity" evidence="4">
    <location>
        <begin position="230"/>
        <end position="377"/>
    </location>
</feature>
<protein>
    <submittedName>
        <fullName evidence="5">Restriction endonuclease subunit S</fullName>
    </submittedName>
</protein>
<evidence type="ECO:0000256" key="1">
    <source>
        <dbReference type="ARBA" id="ARBA00010923"/>
    </source>
</evidence>
<dbReference type="Proteomes" id="UP000437431">
    <property type="component" value="Unassembled WGS sequence"/>
</dbReference>
<keyword evidence="3" id="KW-0238">DNA-binding</keyword>
<accession>A0A7J5RIQ0</accession>
<dbReference type="GO" id="GO:0003677">
    <property type="term" value="F:DNA binding"/>
    <property type="evidence" value="ECO:0007669"/>
    <property type="project" value="UniProtKB-KW"/>
</dbReference>
<comment type="caution">
    <text evidence="5">The sequence shown here is derived from an EMBL/GenBank/DDBJ whole genome shotgun (WGS) entry which is preliminary data.</text>
</comment>
<feature type="domain" description="Type I restriction modification DNA specificity" evidence="4">
    <location>
        <begin position="57"/>
        <end position="187"/>
    </location>
</feature>
<evidence type="ECO:0000256" key="2">
    <source>
        <dbReference type="ARBA" id="ARBA00022747"/>
    </source>
</evidence>
<name>A0A7J5RIQ0_PHOVU</name>
<evidence type="ECO:0000313" key="6">
    <source>
        <dbReference type="Proteomes" id="UP000437431"/>
    </source>
</evidence>
<evidence type="ECO:0000256" key="3">
    <source>
        <dbReference type="ARBA" id="ARBA00023125"/>
    </source>
</evidence>
<gene>
    <name evidence="5" type="ORF">GAY79_08675</name>
</gene>
<dbReference type="PANTHER" id="PTHR30408:SF13">
    <property type="entry name" value="TYPE I RESTRICTION ENZYME HINDI SPECIFICITY SUBUNIT"/>
    <property type="match status" value="1"/>
</dbReference>
<keyword evidence="2" id="KW-0680">Restriction system</keyword>
<proteinExistence type="inferred from homology"/>
<comment type="similarity">
    <text evidence="1">Belongs to the type-I restriction system S methylase family.</text>
</comment>
<dbReference type="InterPro" id="IPR000055">
    <property type="entry name" value="Restrct_endonuc_typeI_TRD"/>
</dbReference>
<dbReference type="Gene3D" id="3.90.220.20">
    <property type="entry name" value="DNA methylase specificity domains"/>
    <property type="match status" value="2"/>
</dbReference>
<dbReference type="InterPro" id="IPR044946">
    <property type="entry name" value="Restrct_endonuc_typeI_TRD_sf"/>
</dbReference>